<keyword evidence="2" id="KW-0732">Signal</keyword>
<name>A0A6G5A0R6_RHIMP</name>
<feature type="compositionally biased region" description="Polar residues" evidence="1">
    <location>
        <begin position="40"/>
        <end position="51"/>
    </location>
</feature>
<evidence type="ECO:0000256" key="2">
    <source>
        <dbReference type="SAM" id="SignalP"/>
    </source>
</evidence>
<sequence length="104" mass="11430">MAMMIKQGCVVMLLSVFIQMSLSAQNDSKSSEEKPEFEQLATQSSTNTTEEPSIAHGCPTIRKHADDDGENKTRLTGYCLDGICYPTDHDNVTHLPTPENPMLG</sequence>
<reference evidence="3" key="1">
    <citation type="submission" date="2020-03" db="EMBL/GenBank/DDBJ databases">
        <title>A transcriptome and proteome of the tick Rhipicephalus microplus shaped by the genetic composition of its hosts and developmental stage.</title>
        <authorList>
            <person name="Garcia G.R."/>
            <person name="Ribeiro J.M.C."/>
            <person name="Maruyama S.R."/>
            <person name="Gardinasse L.G."/>
            <person name="Nelson K."/>
            <person name="Ferreira B.R."/>
            <person name="Andrade T.G."/>
            <person name="Santos I.K.F.M."/>
        </authorList>
    </citation>
    <scope>NUCLEOTIDE SEQUENCE</scope>
    <source>
        <strain evidence="3">NSGR</strain>
        <tissue evidence="3">Salivary glands</tissue>
    </source>
</reference>
<evidence type="ECO:0000256" key="1">
    <source>
        <dbReference type="SAM" id="MobiDB-lite"/>
    </source>
</evidence>
<feature type="signal peptide" evidence="2">
    <location>
        <begin position="1"/>
        <end position="23"/>
    </location>
</feature>
<feature type="chain" id="PRO_5026335608" evidence="2">
    <location>
        <begin position="24"/>
        <end position="104"/>
    </location>
</feature>
<dbReference type="AlphaFoldDB" id="A0A6G5A0R6"/>
<dbReference type="OrthoDB" id="6528732at2759"/>
<accession>A0A6G5A0R6</accession>
<protein>
    <submittedName>
        <fullName evidence="3">Putative evasin</fullName>
    </submittedName>
</protein>
<proteinExistence type="predicted"/>
<feature type="region of interest" description="Disordered" evidence="1">
    <location>
        <begin position="24"/>
        <end position="71"/>
    </location>
</feature>
<dbReference type="EMBL" id="GIKN01002096">
    <property type="protein sequence ID" value="NIE44369.1"/>
    <property type="molecule type" value="Transcribed_RNA"/>
</dbReference>
<organism evidence="3">
    <name type="scientific">Rhipicephalus microplus</name>
    <name type="common">Cattle tick</name>
    <name type="synonym">Boophilus microplus</name>
    <dbReference type="NCBI Taxonomy" id="6941"/>
    <lineage>
        <taxon>Eukaryota</taxon>
        <taxon>Metazoa</taxon>
        <taxon>Ecdysozoa</taxon>
        <taxon>Arthropoda</taxon>
        <taxon>Chelicerata</taxon>
        <taxon>Arachnida</taxon>
        <taxon>Acari</taxon>
        <taxon>Parasitiformes</taxon>
        <taxon>Ixodida</taxon>
        <taxon>Ixodoidea</taxon>
        <taxon>Ixodidae</taxon>
        <taxon>Rhipicephalinae</taxon>
        <taxon>Rhipicephalus</taxon>
        <taxon>Boophilus</taxon>
    </lineage>
</organism>
<dbReference type="VEuPathDB" id="VectorBase:LOC119180118"/>
<evidence type="ECO:0000313" key="3">
    <source>
        <dbReference type="EMBL" id="NIE44369.1"/>
    </source>
</evidence>